<evidence type="ECO:0000313" key="3">
    <source>
        <dbReference type="EMBL" id="KAG8173504.1"/>
    </source>
</evidence>
<protein>
    <recommendedName>
        <fullName evidence="2">DUF7869 domain-containing protein</fullName>
    </recommendedName>
</protein>
<accession>A0AAV6TPE3</accession>
<dbReference type="Proteomes" id="UP000827092">
    <property type="component" value="Unassembled WGS sequence"/>
</dbReference>
<dbReference type="PANTHER" id="PTHR10773">
    <property type="entry name" value="DNA-DIRECTED RNA POLYMERASES I, II, AND III SUBUNIT RPABC2"/>
    <property type="match status" value="1"/>
</dbReference>
<dbReference type="InterPro" id="IPR057191">
    <property type="entry name" value="DUF7869"/>
</dbReference>
<sequence length="367" mass="42539">MFCRKQVTSIPDEIPKTFNSFNLGFHKPKKDQCKVCECYRSSSPEYKNEALYNLHIKRKESARLSKDHDKQLAKDDKSVRAINFDLEAVLNTPKTSTGQVFYLRKLAVYNLTVYNLANKEGKCFLWDETQGRRGAIEIASCLYNYIMSYTNKKSVYMMSDSCGGQSKNSIFAAMCLHLVQIHPTVKKIWHSFFQPGHSEMECDSIHSKIEKKSKNVSVYVPEGWAQIIRKARHNPFPFVLKKMNYDEFLNFRLLSSKLKIIPWKKVCCLEYRKTDPFSVYFKKEFDQDFAEATFKAEGKPSKLVIPNAYSKPIPLTSAKLKDLHTMCKNNTIPKEYHSYYSDLKSGSEEKEKLPEPDNDESSEYESS</sequence>
<comment type="caution">
    <text evidence="3">The sequence shown here is derived from an EMBL/GenBank/DDBJ whole genome shotgun (WGS) entry which is preliminary data.</text>
</comment>
<evidence type="ECO:0000259" key="2">
    <source>
        <dbReference type="Pfam" id="PF25273"/>
    </source>
</evidence>
<keyword evidence="4" id="KW-1185">Reference proteome</keyword>
<dbReference type="PANTHER" id="PTHR10773:SF19">
    <property type="match status" value="1"/>
</dbReference>
<evidence type="ECO:0000256" key="1">
    <source>
        <dbReference type="SAM" id="MobiDB-lite"/>
    </source>
</evidence>
<organism evidence="3 4">
    <name type="scientific">Oedothorax gibbosus</name>
    <dbReference type="NCBI Taxonomy" id="931172"/>
    <lineage>
        <taxon>Eukaryota</taxon>
        <taxon>Metazoa</taxon>
        <taxon>Ecdysozoa</taxon>
        <taxon>Arthropoda</taxon>
        <taxon>Chelicerata</taxon>
        <taxon>Arachnida</taxon>
        <taxon>Araneae</taxon>
        <taxon>Araneomorphae</taxon>
        <taxon>Entelegynae</taxon>
        <taxon>Araneoidea</taxon>
        <taxon>Linyphiidae</taxon>
        <taxon>Erigoninae</taxon>
        <taxon>Oedothorax</taxon>
    </lineage>
</organism>
<feature type="region of interest" description="Disordered" evidence="1">
    <location>
        <begin position="343"/>
        <end position="367"/>
    </location>
</feature>
<reference evidence="3 4" key="1">
    <citation type="journal article" date="2022" name="Nat. Ecol. Evol.">
        <title>A masculinizing supergene underlies an exaggerated male reproductive morph in a spider.</title>
        <authorList>
            <person name="Hendrickx F."/>
            <person name="De Corte Z."/>
            <person name="Sonet G."/>
            <person name="Van Belleghem S.M."/>
            <person name="Kostlbacher S."/>
            <person name="Vangestel C."/>
        </authorList>
    </citation>
    <scope>NUCLEOTIDE SEQUENCE [LARGE SCALE GENOMIC DNA]</scope>
    <source>
        <strain evidence="3">W744_W776</strain>
    </source>
</reference>
<gene>
    <name evidence="3" type="ORF">JTE90_027253</name>
</gene>
<dbReference type="EMBL" id="JAFNEN010001690">
    <property type="protein sequence ID" value="KAG8173504.1"/>
    <property type="molecule type" value="Genomic_DNA"/>
</dbReference>
<name>A0AAV6TPE3_9ARAC</name>
<dbReference type="Pfam" id="PF25273">
    <property type="entry name" value="DUF7869"/>
    <property type="match status" value="1"/>
</dbReference>
<evidence type="ECO:0000313" key="4">
    <source>
        <dbReference type="Proteomes" id="UP000827092"/>
    </source>
</evidence>
<proteinExistence type="predicted"/>
<feature type="compositionally biased region" description="Acidic residues" evidence="1">
    <location>
        <begin position="356"/>
        <end position="367"/>
    </location>
</feature>
<dbReference type="AlphaFoldDB" id="A0AAV6TPE3"/>
<feature type="compositionally biased region" description="Basic and acidic residues" evidence="1">
    <location>
        <begin position="345"/>
        <end position="355"/>
    </location>
</feature>
<feature type="domain" description="DUF7869" evidence="2">
    <location>
        <begin position="139"/>
        <end position="234"/>
    </location>
</feature>